<proteinExistence type="predicted"/>
<name>A0AC35U8B8_9BILA</name>
<protein>
    <submittedName>
        <fullName evidence="2">Piwi domain-containing protein</fullName>
    </submittedName>
</protein>
<sequence length="101" mass="11700">MFESCMTSHCTLKETAKLLRYIVIQENINLTRDDSQNVTNSLCYRYQIANSPLYIAEQYVNRGKSSIVSSAKFNNYPNDSDYEKLASYKQQNDLKTKRVNA</sequence>
<dbReference type="Proteomes" id="UP000095286">
    <property type="component" value="Unplaced"/>
</dbReference>
<organism evidence="1 2">
    <name type="scientific">Rhabditophanes sp. KR3021</name>
    <dbReference type="NCBI Taxonomy" id="114890"/>
    <lineage>
        <taxon>Eukaryota</taxon>
        <taxon>Metazoa</taxon>
        <taxon>Ecdysozoa</taxon>
        <taxon>Nematoda</taxon>
        <taxon>Chromadorea</taxon>
        <taxon>Rhabditida</taxon>
        <taxon>Tylenchina</taxon>
        <taxon>Panagrolaimomorpha</taxon>
        <taxon>Strongyloidoidea</taxon>
        <taxon>Alloionematidae</taxon>
        <taxon>Rhabditophanes</taxon>
    </lineage>
</organism>
<evidence type="ECO:0000313" key="2">
    <source>
        <dbReference type="WBParaSite" id="RSKR_0000868700.1"/>
    </source>
</evidence>
<evidence type="ECO:0000313" key="1">
    <source>
        <dbReference type="Proteomes" id="UP000095286"/>
    </source>
</evidence>
<dbReference type="WBParaSite" id="RSKR_0000868700.1">
    <property type="protein sequence ID" value="RSKR_0000868700.1"/>
    <property type="gene ID" value="RSKR_0000868700"/>
</dbReference>
<reference evidence="2" key="1">
    <citation type="submission" date="2016-11" db="UniProtKB">
        <authorList>
            <consortium name="WormBaseParasite"/>
        </authorList>
    </citation>
    <scope>IDENTIFICATION</scope>
    <source>
        <strain evidence="2">KR3021</strain>
    </source>
</reference>
<accession>A0AC35U8B8</accession>